<proteinExistence type="predicted"/>
<sequence length="221" mass="24946">MPAIVFEIWTALAARSEHIAALNGSKHVIMTLCPVFYGFMLAIDIANYTPHLDAFRHDAGLPSSILIEHLPKPLVMNCVTYSKERMQRAVIGIQQVHSAFIEHNDPYPKNILIVPGHLERVVWVDLDVAIVYPNDIYIGKNGRSRIEFETEVVKSFGQLLEEDQEEGPPPKHKILLGMTPSSVHRHTPKDKIMEAASHCLLCLIERRHLDLPGCRHSGLIR</sequence>
<dbReference type="AlphaFoldDB" id="A0A1D2JPW7"/>
<evidence type="ECO:0008006" key="3">
    <source>
        <dbReference type="Google" id="ProtNLM"/>
    </source>
</evidence>
<dbReference type="VEuPathDB" id="FungiDB:PADG_07588"/>
<accession>A0A1D2JPW7</accession>
<dbReference type="VEuPathDB" id="FungiDB:PABG_06364"/>
<gene>
    <name evidence="1" type="ORF">ACO22_00265</name>
</gene>
<protein>
    <recommendedName>
        <fullName evidence="3">Protein kinase domain-containing protein</fullName>
    </recommendedName>
</protein>
<comment type="caution">
    <text evidence="1">The sequence shown here is derived from an EMBL/GenBank/DDBJ whole genome shotgun (WGS) entry which is preliminary data.</text>
</comment>
<organism evidence="1 2">
    <name type="scientific">Paracoccidioides brasiliensis</name>
    <dbReference type="NCBI Taxonomy" id="121759"/>
    <lineage>
        <taxon>Eukaryota</taxon>
        <taxon>Fungi</taxon>
        <taxon>Dikarya</taxon>
        <taxon>Ascomycota</taxon>
        <taxon>Pezizomycotina</taxon>
        <taxon>Eurotiomycetes</taxon>
        <taxon>Eurotiomycetidae</taxon>
        <taxon>Onygenales</taxon>
        <taxon>Ajellomycetaceae</taxon>
        <taxon>Paracoccidioides</taxon>
    </lineage>
</organism>
<evidence type="ECO:0000313" key="2">
    <source>
        <dbReference type="Proteomes" id="UP000242814"/>
    </source>
</evidence>
<evidence type="ECO:0000313" key="1">
    <source>
        <dbReference type="EMBL" id="ODH45269.1"/>
    </source>
</evidence>
<name>A0A1D2JPW7_PARBR</name>
<dbReference type="Proteomes" id="UP000242814">
    <property type="component" value="Unassembled WGS sequence"/>
</dbReference>
<reference evidence="1 2" key="1">
    <citation type="submission" date="2016-06" db="EMBL/GenBank/DDBJ databases">
        <authorList>
            <person name="Kjaerup R.B."/>
            <person name="Dalgaard T.S."/>
            <person name="Juul-Madsen H.R."/>
        </authorList>
    </citation>
    <scope>NUCLEOTIDE SEQUENCE [LARGE SCALE GENOMIC DNA]</scope>
    <source>
        <strain evidence="1 2">Pb300</strain>
    </source>
</reference>
<dbReference type="EMBL" id="LZYO01000004">
    <property type="protein sequence ID" value="ODH45269.1"/>
    <property type="molecule type" value="Genomic_DNA"/>
</dbReference>